<feature type="domain" description="BTB" evidence="2">
    <location>
        <begin position="60"/>
        <end position="132"/>
    </location>
</feature>
<dbReference type="PROSITE" id="PS50097">
    <property type="entry name" value="BTB"/>
    <property type="match status" value="1"/>
</dbReference>
<sequence>MDDRDQPLPPSPRPSGKTWQDGGPHAPPKLQPSPRRPPILKGPPIAEDSLLKLLKSQQFSDMTALVGTGQEARVYNLHRNIMCTKSRYFQSTCQYQIQSGSAVPQVQLPEIFPPIFDIVLEWVYGGILVLEAHQPLILSLYRAADFLQIHSLKLQIARRVGKLLKHRRKNGIAINFDGFEVVRGMFEHTSTAGYFSSLRKCTDELALSGNIPLDVVPAQLHKGGGSNGTMEFWMALALSYQKALHATVCSECRAMVSTRTSLDRMCCHS</sequence>
<feature type="region of interest" description="Disordered" evidence="1">
    <location>
        <begin position="1"/>
        <end position="42"/>
    </location>
</feature>
<organism evidence="3 4">
    <name type="scientific">Drechslerella stenobrocha 248</name>
    <dbReference type="NCBI Taxonomy" id="1043628"/>
    <lineage>
        <taxon>Eukaryota</taxon>
        <taxon>Fungi</taxon>
        <taxon>Dikarya</taxon>
        <taxon>Ascomycota</taxon>
        <taxon>Pezizomycotina</taxon>
        <taxon>Orbiliomycetes</taxon>
        <taxon>Orbiliales</taxon>
        <taxon>Orbiliaceae</taxon>
        <taxon>Drechslerella</taxon>
    </lineage>
</organism>
<dbReference type="InterPro" id="IPR000210">
    <property type="entry name" value="BTB/POZ_dom"/>
</dbReference>
<evidence type="ECO:0000256" key="1">
    <source>
        <dbReference type="SAM" id="MobiDB-lite"/>
    </source>
</evidence>
<evidence type="ECO:0000313" key="4">
    <source>
        <dbReference type="Proteomes" id="UP000024837"/>
    </source>
</evidence>
<evidence type="ECO:0000313" key="3">
    <source>
        <dbReference type="EMBL" id="EWC46656.1"/>
    </source>
</evidence>
<keyword evidence="4" id="KW-1185">Reference proteome</keyword>
<dbReference type="Proteomes" id="UP000024837">
    <property type="component" value="Unassembled WGS sequence"/>
</dbReference>
<reference evidence="3 4" key="1">
    <citation type="submission" date="2013-05" db="EMBL/GenBank/DDBJ databases">
        <title>Drechslerella stenobrocha genome reveals carnivorous origination and mechanical trapping mechanism of predatory fungi.</title>
        <authorList>
            <person name="Liu X."/>
            <person name="Zhang W."/>
            <person name="Liu K."/>
        </authorList>
    </citation>
    <scope>NUCLEOTIDE SEQUENCE [LARGE SCALE GENOMIC DNA]</scope>
    <source>
        <strain evidence="3 4">248</strain>
    </source>
</reference>
<dbReference type="Gene3D" id="3.30.710.10">
    <property type="entry name" value="Potassium Channel Kv1.1, Chain A"/>
    <property type="match status" value="1"/>
</dbReference>
<dbReference type="HOGENOM" id="CLU_1034480_0_0_1"/>
<dbReference type="CDD" id="cd18186">
    <property type="entry name" value="BTB_POZ_ZBTB_KLHL-like"/>
    <property type="match status" value="1"/>
</dbReference>
<accession>W7HRI8</accession>
<gene>
    <name evidence="3" type="ORF">DRE_04143</name>
</gene>
<dbReference type="Pfam" id="PF00651">
    <property type="entry name" value="BTB"/>
    <property type="match status" value="1"/>
</dbReference>
<dbReference type="OrthoDB" id="6359816at2759"/>
<name>W7HRI8_9PEZI</name>
<dbReference type="EMBL" id="KI966416">
    <property type="protein sequence ID" value="EWC46656.1"/>
    <property type="molecule type" value="Genomic_DNA"/>
</dbReference>
<feature type="compositionally biased region" description="Pro residues" evidence="1">
    <location>
        <begin position="25"/>
        <end position="41"/>
    </location>
</feature>
<dbReference type="SMART" id="SM00225">
    <property type="entry name" value="BTB"/>
    <property type="match status" value="1"/>
</dbReference>
<evidence type="ECO:0000259" key="2">
    <source>
        <dbReference type="PROSITE" id="PS50097"/>
    </source>
</evidence>
<dbReference type="AlphaFoldDB" id="W7HRI8"/>
<dbReference type="InterPro" id="IPR011333">
    <property type="entry name" value="SKP1/BTB/POZ_sf"/>
</dbReference>
<dbReference type="SUPFAM" id="SSF54695">
    <property type="entry name" value="POZ domain"/>
    <property type="match status" value="1"/>
</dbReference>
<protein>
    <recommendedName>
        <fullName evidence="2">BTB domain-containing protein</fullName>
    </recommendedName>
</protein>
<proteinExistence type="predicted"/>